<accession>A0A5C5USZ5</accession>
<dbReference type="Proteomes" id="UP000320791">
    <property type="component" value="Unassembled WGS sequence"/>
</dbReference>
<evidence type="ECO:0000256" key="4">
    <source>
        <dbReference type="SAM" id="Phobius"/>
    </source>
</evidence>
<gene>
    <name evidence="6" type="ORF">FRX94_01050</name>
</gene>
<evidence type="ECO:0000313" key="7">
    <source>
        <dbReference type="Proteomes" id="UP000320791"/>
    </source>
</evidence>
<keyword evidence="1" id="KW-0596">Phosphopantetheine</keyword>
<keyword evidence="4" id="KW-0472">Membrane</keyword>
<dbReference type="GO" id="GO:0044550">
    <property type="term" value="P:secondary metabolite biosynthetic process"/>
    <property type="evidence" value="ECO:0007669"/>
    <property type="project" value="TreeGrafter"/>
</dbReference>
<evidence type="ECO:0000256" key="3">
    <source>
        <dbReference type="SAM" id="MobiDB-lite"/>
    </source>
</evidence>
<dbReference type="InterPro" id="IPR011004">
    <property type="entry name" value="Trimer_LpxA-like_sf"/>
</dbReference>
<dbReference type="InterPro" id="IPR009081">
    <property type="entry name" value="PP-bd_ACP"/>
</dbReference>
<feature type="transmembrane region" description="Helical" evidence="4">
    <location>
        <begin position="851"/>
        <end position="875"/>
    </location>
</feature>
<feature type="transmembrane region" description="Helical" evidence="4">
    <location>
        <begin position="651"/>
        <end position="674"/>
    </location>
</feature>
<keyword evidence="7" id="KW-1185">Reference proteome</keyword>
<dbReference type="InterPro" id="IPR045851">
    <property type="entry name" value="AMP-bd_C_sf"/>
</dbReference>
<organism evidence="6 7">
    <name type="scientific">Corynebacterium canis</name>
    <dbReference type="NCBI Taxonomy" id="679663"/>
    <lineage>
        <taxon>Bacteria</taxon>
        <taxon>Bacillati</taxon>
        <taxon>Actinomycetota</taxon>
        <taxon>Actinomycetes</taxon>
        <taxon>Mycobacteriales</taxon>
        <taxon>Corynebacteriaceae</taxon>
        <taxon>Corynebacterium</taxon>
    </lineage>
</organism>
<feature type="transmembrane region" description="Helical" evidence="4">
    <location>
        <begin position="895"/>
        <end position="922"/>
    </location>
</feature>
<dbReference type="OrthoDB" id="2472181at2"/>
<evidence type="ECO:0000313" key="6">
    <source>
        <dbReference type="EMBL" id="TWT28939.1"/>
    </source>
</evidence>
<dbReference type="PANTHER" id="PTHR45527">
    <property type="entry name" value="NONRIBOSOMAL PEPTIDE SYNTHETASE"/>
    <property type="match status" value="1"/>
</dbReference>
<keyword evidence="4" id="KW-1133">Transmembrane helix</keyword>
<feature type="domain" description="Carrier" evidence="5">
    <location>
        <begin position="517"/>
        <end position="591"/>
    </location>
</feature>
<dbReference type="NCBIfam" id="TIGR02353">
    <property type="entry name" value="NRPS_term_dom"/>
    <property type="match status" value="1"/>
</dbReference>
<dbReference type="GO" id="GO:0031177">
    <property type="term" value="F:phosphopantetheine binding"/>
    <property type="evidence" value="ECO:0007669"/>
    <property type="project" value="TreeGrafter"/>
</dbReference>
<feature type="transmembrane region" description="Helical" evidence="4">
    <location>
        <begin position="1103"/>
        <end position="1124"/>
    </location>
</feature>
<dbReference type="CDD" id="cd05930">
    <property type="entry name" value="A_NRPS"/>
    <property type="match status" value="1"/>
</dbReference>
<evidence type="ECO:0000256" key="2">
    <source>
        <dbReference type="ARBA" id="ARBA00022553"/>
    </source>
</evidence>
<comment type="caution">
    <text evidence="6">The sequence shown here is derived from an EMBL/GenBank/DDBJ whole genome shotgun (WGS) entry which is preliminary data.</text>
</comment>
<keyword evidence="4" id="KW-0812">Transmembrane</keyword>
<dbReference type="InterPro" id="IPR020845">
    <property type="entry name" value="AMP-binding_CS"/>
</dbReference>
<dbReference type="Pfam" id="PF00550">
    <property type="entry name" value="PP-binding"/>
    <property type="match status" value="1"/>
</dbReference>
<evidence type="ECO:0000259" key="5">
    <source>
        <dbReference type="PROSITE" id="PS50075"/>
    </source>
</evidence>
<proteinExistence type="predicted"/>
<dbReference type="Gene3D" id="3.30.300.30">
    <property type="match status" value="1"/>
</dbReference>
<feature type="transmembrane region" description="Helical" evidence="4">
    <location>
        <begin position="1188"/>
        <end position="1208"/>
    </location>
</feature>
<feature type="region of interest" description="Disordered" evidence="3">
    <location>
        <begin position="1304"/>
        <end position="1332"/>
    </location>
</feature>
<dbReference type="Gene3D" id="3.40.50.12780">
    <property type="entry name" value="N-terminal domain of ligase-like"/>
    <property type="match status" value="1"/>
</dbReference>
<dbReference type="Gene3D" id="2.160.10.10">
    <property type="entry name" value="Hexapeptide repeat proteins"/>
    <property type="match status" value="2"/>
</dbReference>
<dbReference type="SUPFAM" id="SSF51161">
    <property type="entry name" value="Trimeric LpxA-like enzymes"/>
    <property type="match status" value="3"/>
</dbReference>
<dbReference type="PROSITE" id="PS00455">
    <property type="entry name" value="AMP_BINDING"/>
    <property type="match status" value="1"/>
</dbReference>
<sequence>MRRILLIPSGVPSFSSTSDHERYAVFGVEQEPEQRTLVDIALTTFRAYPDAVGMESDTESLTFREFEGRIWEQVERLHAMGVGRGDRVGIRVPSGTCDLYIAILATIFAGAAYVPVDWDDPDSRANTVWEEASVAVVYGAELSLAVVNAPDPATVDTGLPTLDDDAWIIFTSGSTGKPKGVAITHRSAAALVDAEQRMYLLDAPLGPQDRVMAGLSVAFDASCEEMWLAWRTGATLVAAHRDTVRSGDVLGRWLVEKRITAISTVPTLAAFWSNEDLARIRLLIFGGEALPYDLIERLHTPGREIWNTYGPTEATVIASGHLVSPTPPVRIGRPVPGWQLVVVNDKEELVEWGETGQLIIGGVGLGRYLDKEKDRQVYAPLPAMNWERAYRTGDLVKAEREGLVFAGRADDQIKFAGRRLELGEIDDKLTACTNVRIGAAQKHKTQAGSDVLVGYLVAEENTTIDLKQCRTELAATMPGGIVPVLCVLEEMPTKTSGKVDRKALPWPLPAGTGEDDSQVPAHLQFLAKAWTDQLGPIGLDPDSNFFDLGGSSVAVAKLAAELRKTYPTADIAELYKNPTLASMGTYLASLASSVTAREMPGPLPFAGKVFQGAWILGMNAYTGVRYTVSALIVVWALAAFGDAAWVPHLPFLPLLVAWFFTYAPFGKMLVTAAVTRALNFNLKPGVYQRGGPEHLRIWAAERFFNYQNHNSINGTPFAPVLYRMLGNKVGKNTALNSSLSVTGLTTVGDDVAIEDEVEMSGYWIDGGHIYVGAIDIAAGARVGMRSTVSPGAMIGERAEILPGSHVRGVAEADTMYEGAPMRVIGPANQNWPAENPNQQQQLGLMYRFESMVLYAIGMLLITLMPAIAFVPGAVWVAGLSGILGTPSYHDVFTQLALWTVLLIVLQQAIWLCLIAATVRLLATVIKPGFYPQGSFTAWALWLTTALMAQALESFYFIYASWLTPAWMRMCGAKVGKGVEISTVVVIPHLTTIEDGSFLADDALACPPRYGNGWVHIGSSTVGEKSFVGNSAIVGIDRDMPSESLLAVLSTAPYHPLSGSSWLGRTASSIPRQKVGADSDLTFRPPLRLRVARAVVESCRLVPLFISFWIDLAIVYAMTSIYVELGMNLTSFALAVLVSGPIVALGYTVSCLVPVAVKWLIVGKFRPGNKELHSSFVWRNELSDNFNEYLAVPTLIFLSLGTPFFNMWARLMGAKIGKDVWCDTWWLPEFDLIELRDRSTVNSGCVLQTHLFHDRVMSLETVILGEGATLGPASFVLPGSTIGDRTTIGPASLILRQDQIPADSVWEGNPVHPVDSVTDPTEAPGPTTTVAHT</sequence>
<dbReference type="InterPro" id="IPR042099">
    <property type="entry name" value="ANL_N_sf"/>
</dbReference>
<dbReference type="PANTHER" id="PTHR45527:SF1">
    <property type="entry name" value="FATTY ACID SYNTHASE"/>
    <property type="match status" value="1"/>
</dbReference>
<evidence type="ECO:0000256" key="1">
    <source>
        <dbReference type="ARBA" id="ARBA00022450"/>
    </source>
</evidence>
<protein>
    <submittedName>
        <fullName evidence="6">AMP-binding protein</fullName>
    </submittedName>
</protein>
<dbReference type="InterPro" id="IPR006162">
    <property type="entry name" value="Ppantetheine_attach_site"/>
</dbReference>
<dbReference type="SUPFAM" id="SSF47336">
    <property type="entry name" value="ACP-like"/>
    <property type="match status" value="1"/>
</dbReference>
<dbReference type="PROSITE" id="PS00012">
    <property type="entry name" value="PHOSPHOPANTETHEINE"/>
    <property type="match status" value="1"/>
</dbReference>
<feature type="transmembrane region" description="Helical" evidence="4">
    <location>
        <begin position="626"/>
        <end position="645"/>
    </location>
</feature>
<dbReference type="InterPro" id="IPR012728">
    <property type="entry name" value="Pls/PosA_C"/>
</dbReference>
<dbReference type="Pfam" id="PF00501">
    <property type="entry name" value="AMP-binding"/>
    <property type="match status" value="1"/>
</dbReference>
<dbReference type="PROSITE" id="PS50075">
    <property type="entry name" value="CARRIER"/>
    <property type="match status" value="1"/>
</dbReference>
<dbReference type="GO" id="GO:0043041">
    <property type="term" value="P:amino acid activation for nonribosomal peptide biosynthetic process"/>
    <property type="evidence" value="ECO:0007669"/>
    <property type="project" value="TreeGrafter"/>
</dbReference>
<keyword evidence="2" id="KW-0597">Phosphoprotein</keyword>
<dbReference type="EMBL" id="VOHM01000002">
    <property type="protein sequence ID" value="TWT28939.1"/>
    <property type="molecule type" value="Genomic_DNA"/>
</dbReference>
<dbReference type="SUPFAM" id="SSF56801">
    <property type="entry name" value="Acetyl-CoA synthetase-like"/>
    <property type="match status" value="1"/>
</dbReference>
<feature type="transmembrane region" description="Helical" evidence="4">
    <location>
        <begin position="934"/>
        <end position="958"/>
    </location>
</feature>
<dbReference type="InterPro" id="IPR036736">
    <property type="entry name" value="ACP-like_sf"/>
</dbReference>
<name>A0A5C5USZ5_9CORY</name>
<dbReference type="GO" id="GO:0005737">
    <property type="term" value="C:cytoplasm"/>
    <property type="evidence" value="ECO:0007669"/>
    <property type="project" value="TreeGrafter"/>
</dbReference>
<dbReference type="InterPro" id="IPR000873">
    <property type="entry name" value="AMP-dep_synth/lig_dom"/>
</dbReference>
<reference evidence="6 7" key="1">
    <citation type="submission" date="2019-08" db="EMBL/GenBank/DDBJ databases">
        <authorList>
            <person name="Lei W."/>
        </authorList>
    </citation>
    <scope>NUCLEOTIDE SEQUENCE [LARGE SCALE GENOMIC DNA]</scope>
    <source>
        <strain evidence="6 7">CCUG 58627</strain>
    </source>
</reference>
<feature type="transmembrane region" description="Helical" evidence="4">
    <location>
        <begin position="1131"/>
        <end position="1156"/>
    </location>
</feature>
<dbReference type="Gene3D" id="1.10.1200.10">
    <property type="entry name" value="ACP-like"/>
    <property type="match status" value="1"/>
</dbReference>